<organism evidence="5 6">
    <name type="scientific">Leptobrachium leishanense</name>
    <name type="common">Leishan spiny toad</name>
    <dbReference type="NCBI Taxonomy" id="445787"/>
    <lineage>
        <taxon>Eukaryota</taxon>
        <taxon>Metazoa</taxon>
        <taxon>Chordata</taxon>
        <taxon>Craniata</taxon>
        <taxon>Vertebrata</taxon>
        <taxon>Euteleostomi</taxon>
        <taxon>Amphibia</taxon>
        <taxon>Batrachia</taxon>
        <taxon>Anura</taxon>
        <taxon>Pelobatoidea</taxon>
        <taxon>Megophryidae</taxon>
        <taxon>Leptobrachium</taxon>
    </lineage>
</organism>
<dbReference type="Ensembl" id="ENSLLET00000038855.1">
    <property type="protein sequence ID" value="ENSLLEP00000037420.1"/>
    <property type="gene ID" value="ENSLLEG00000023691.1"/>
</dbReference>
<evidence type="ECO:0000313" key="6">
    <source>
        <dbReference type="Proteomes" id="UP000694569"/>
    </source>
</evidence>
<protein>
    <recommendedName>
        <fullName evidence="4">Jacalin-type lectin domain-containing protein</fullName>
    </recommendedName>
</protein>
<dbReference type="SUPFAM" id="SSF51101">
    <property type="entry name" value="Mannose-binding lectins"/>
    <property type="match status" value="1"/>
</dbReference>
<dbReference type="PANTHER" id="PTHR33589:SF4">
    <property type="entry name" value="ZYMOGEN GRANULE MEMBRANE PROTEIN 16"/>
    <property type="match status" value="1"/>
</dbReference>
<evidence type="ECO:0000256" key="2">
    <source>
        <dbReference type="ARBA" id="ARBA00022734"/>
    </source>
</evidence>
<dbReference type="Proteomes" id="UP000694569">
    <property type="component" value="Unplaced"/>
</dbReference>
<dbReference type="AlphaFoldDB" id="A0A8C5QJG9"/>
<proteinExistence type="predicted"/>
<dbReference type="Gene3D" id="2.100.10.30">
    <property type="entry name" value="Jacalin-like lectin domain"/>
    <property type="match status" value="1"/>
</dbReference>
<dbReference type="GO" id="GO:0030246">
    <property type="term" value="F:carbohydrate binding"/>
    <property type="evidence" value="ECO:0007669"/>
    <property type="project" value="UniProtKB-KW"/>
</dbReference>
<evidence type="ECO:0000256" key="1">
    <source>
        <dbReference type="ARBA" id="ARBA00022729"/>
    </source>
</evidence>
<dbReference type="PANTHER" id="PTHR33589">
    <property type="entry name" value="OS11G0524900 PROTEIN"/>
    <property type="match status" value="1"/>
</dbReference>
<dbReference type="OrthoDB" id="2415936at2759"/>
<name>A0A8C5QJG9_9ANUR</name>
<evidence type="ECO:0000259" key="4">
    <source>
        <dbReference type="PROSITE" id="PS51752"/>
    </source>
</evidence>
<feature type="domain" description="Jacalin-type lectin" evidence="4">
    <location>
        <begin position="44"/>
        <end position="179"/>
    </location>
</feature>
<evidence type="ECO:0000313" key="5">
    <source>
        <dbReference type="Ensembl" id="ENSLLEP00000037420.1"/>
    </source>
</evidence>
<reference evidence="5" key="2">
    <citation type="submission" date="2025-09" db="UniProtKB">
        <authorList>
            <consortium name="Ensembl"/>
        </authorList>
    </citation>
    <scope>IDENTIFICATION</scope>
</reference>
<feature type="chain" id="PRO_5034879919" description="Jacalin-type lectin domain-containing protein" evidence="3">
    <location>
        <begin position="40"/>
        <end position="189"/>
    </location>
</feature>
<dbReference type="SMART" id="SM00915">
    <property type="entry name" value="Jacalin"/>
    <property type="match status" value="1"/>
</dbReference>
<dbReference type="InterPro" id="IPR001229">
    <property type="entry name" value="Jacalin-like_lectin_dom"/>
</dbReference>
<sequence length="189" mass="20852">MTPSNHRPAANQRAANTLQNINERMLLWILLSVLCVISAQPRSSSYSGEYGGGGGKRFSQSGNQLEGPITAFRVRLNRNYIVGIQVRYGTTWSKYEGGSLGDLEEVFLHPGEHVIQVSGKYSTYLRKFVFVTNKGRHLPLGKDTGTSFNAVPLFPNTVLRFISGSSGAVIDAIGFHWDYPISSCSYCKK</sequence>
<dbReference type="PROSITE" id="PS51752">
    <property type="entry name" value="JACALIN_LECTIN"/>
    <property type="match status" value="1"/>
</dbReference>
<dbReference type="InterPro" id="IPR036404">
    <property type="entry name" value="Jacalin-like_lectin_dom_sf"/>
</dbReference>
<feature type="signal peptide" evidence="3">
    <location>
        <begin position="1"/>
        <end position="39"/>
    </location>
</feature>
<evidence type="ECO:0000256" key="3">
    <source>
        <dbReference type="SAM" id="SignalP"/>
    </source>
</evidence>
<dbReference type="InterPro" id="IPR052321">
    <property type="entry name" value="PolyBind_ProtTraffic"/>
</dbReference>
<accession>A0A8C5QJG9</accession>
<dbReference type="GeneTree" id="ENSGT00940000159195"/>
<keyword evidence="1 3" id="KW-0732">Signal</keyword>
<keyword evidence="6" id="KW-1185">Reference proteome</keyword>
<dbReference type="Pfam" id="PF01419">
    <property type="entry name" value="Jacalin"/>
    <property type="match status" value="1"/>
</dbReference>
<dbReference type="CDD" id="cd09611">
    <property type="entry name" value="Jacalin_ZG16_like"/>
    <property type="match status" value="1"/>
</dbReference>
<reference evidence="5" key="1">
    <citation type="submission" date="2025-08" db="UniProtKB">
        <authorList>
            <consortium name="Ensembl"/>
        </authorList>
    </citation>
    <scope>IDENTIFICATION</scope>
</reference>
<keyword evidence="2" id="KW-0430">Lectin</keyword>